<dbReference type="InterPro" id="IPR036857">
    <property type="entry name" value="Thyroglobulin_1_sf"/>
</dbReference>
<feature type="disulfide bond" evidence="5">
    <location>
        <begin position="208"/>
        <end position="227"/>
    </location>
</feature>
<gene>
    <name evidence="8" type="ORF">RR46_00849</name>
</gene>
<keyword evidence="3" id="KW-0677">Repeat</keyword>
<dbReference type="PANTHER" id="PTHR12352:SF25">
    <property type="entry name" value="SPARC_OSTEONECTIN, CWCV AND KAZAL LIKE DOMAINS PROTEOGLYCAN 1"/>
    <property type="match status" value="1"/>
</dbReference>
<feature type="region of interest" description="Disordered" evidence="6">
    <location>
        <begin position="259"/>
        <end position="297"/>
    </location>
</feature>
<dbReference type="CDD" id="cd00191">
    <property type="entry name" value="TY"/>
    <property type="match status" value="1"/>
</dbReference>
<dbReference type="EMBL" id="KQ459566">
    <property type="protein sequence ID" value="KPI99606.1"/>
    <property type="molecule type" value="Genomic_DNA"/>
</dbReference>
<dbReference type="InterPro" id="IPR000716">
    <property type="entry name" value="Thyroglobulin_1"/>
</dbReference>
<name>A0A0N1ICR0_PAPXU</name>
<sequence>MSGALGGRPTSPYLTPLLVLSLHVTGVGRVRVCGLRAGPDGGPAAGLVLRADGAGGRRGGRGGGARCVWGWGRGAERRRGLTRALVSAGFPRDCKPEVRWMFAHLDAAGDGLLSREDLYALREYPALSSDLAFGRSTRRSVDRQREEVGSVVSVRRGAGHDERERCLRPFLAACGRSGGGRGGGRSGGRGGLTRAAWCGCLRRAARPCAALARAHPNPGPGAYVPACDARGFYRARQCHAALGVCWCVDAHGVELPASRTKGRTACPEERAVAGEEGEAGPADDEDEAGSGDNELRF</sequence>
<dbReference type="InterPro" id="IPR051950">
    <property type="entry name" value="Dev_reg/Prot_inhib"/>
</dbReference>
<evidence type="ECO:0000256" key="1">
    <source>
        <dbReference type="ARBA" id="ARBA00004613"/>
    </source>
</evidence>
<dbReference type="PROSITE" id="PS51162">
    <property type="entry name" value="THYROGLOBULIN_1_2"/>
    <property type="match status" value="1"/>
</dbReference>
<evidence type="ECO:0000313" key="8">
    <source>
        <dbReference type="EMBL" id="KPI99606.1"/>
    </source>
</evidence>
<dbReference type="Gene3D" id="4.10.800.10">
    <property type="entry name" value="Thyroglobulin type-1"/>
    <property type="match status" value="1"/>
</dbReference>
<dbReference type="Pfam" id="PF00086">
    <property type="entry name" value="Thyroglobulin_1"/>
    <property type="match status" value="1"/>
</dbReference>
<dbReference type="AlphaFoldDB" id="A0A0N1ICR0"/>
<protein>
    <submittedName>
        <fullName evidence="8">Testican-2</fullName>
    </submittedName>
</protein>
<evidence type="ECO:0000256" key="5">
    <source>
        <dbReference type="PROSITE-ProRule" id="PRU00500"/>
    </source>
</evidence>
<dbReference type="GO" id="GO:0035592">
    <property type="term" value="P:establishment of protein localization to extracellular region"/>
    <property type="evidence" value="ECO:0007669"/>
    <property type="project" value="TreeGrafter"/>
</dbReference>
<feature type="domain" description="Thyroglobulin type-1" evidence="7">
    <location>
        <begin position="205"/>
        <end position="266"/>
    </location>
</feature>
<dbReference type="GO" id="GO:0005615">
    <property type="term" value="C:extracellular space"/>
    <property type="evidence" value="ECO:0007669"/>
    <property type="project" value="TreeGrafter"/>
</dbReference>
<dbReference type="STRING" id="66420.A0A0N1ICR0"/>
<organism evidence="8 9">
    <name type="scientific">Papilio xuthus</name>
    <name type="common">Asian swallowtail butterfly</name>
    <dbReference type="NCBI Taxonomy" id="66420"/>
    <lineage>
        <taxon>Eukaryota</taxon>
        <taxon>Metazoa</taxon>
        <taxon>Ecdysozoa</taxon>
        <taxon>Arthropoda</taxon>
        <taxon>Hexapoda</taxon>
        <taxon>Insecta</taxon>
        <taxon>Pterygota</taxon>
        <taxon>Neoptera</taxon>
        <taxon>Endopterygota</taxon>
        <taxon>Lepidoptera</taxon>
        <taxon>Glossata</taxon>
        <taxon>Ditrysia</taxon>
        <taxon>Papilionoidea</taxon>
        <taxon>Papilionidae</taxon>
        <taxon>Papilioninae</taxon>
        <taxon>Papilio</taxon>
    </lineage>
</organism>
<comment type="subcellular location">
    <subcellularLocation>
        <location evidence="1">Secreted</location>
    </subcellularLocation>
</comment>
<proteinExistence type="predicted"/>
<accession>A0A0N1ICR0</accession>
<dbReference type="InterPro" id="IPR011992">
    <property type="entry name" value="EF-hand-dom_pair"/>
</dbReference>
<comment type="caution">
    <text evidence="5">Lacks conserved residue(s) required for the propagation of feature annotation.</text>
</comment>
<evidence type="ECO:0000313" key="9">
    <source>
        <dbReference type="Proteomes" id="UP000053268"/>
    </source>
</evidence>
<evidence type="ECO:0000256" key="6">
    <source>
        <dbReference type="SAM" id="MobiDB-lite"/>
    </source>
</evidence>
<feature type="disulfide bond" evidence="5">
    <location>
        <begin position="238"/>
        <end position="245"/>
    </location>
</feature>
<evidence type="ECO:0000259" key="7">
    <source>
        <dbReference type="PROSITE" id="PS51162"/>
    </source>
</evidence>
<keyword evidence="4 5" id="KW-1015">Disulfide bond</keyword>
<dbReference type="PROSITE" id="PS00484">
    <property type="entry name" value="THYROGLOBULIN_1_1"/>
    <property type="match status" value="1"/>
</dbReference>
<feature type="compositionally biased region" description="Acidic residues" evidence="6">
    <location>
        <begin position="275"/>
        <end position="289"/>
    </location>
</feature>
<dbReference type="Gene3D" id="1.10.238.10">
    <property type="entry name" value="EF-hand"/>
    <property type="match status" value="1"/>
</dbReference>
<dbReference type="SUPFAM" id="SSF47473">
    <property type="entry name" value="EF-hand"/>
    <property type="match status" value="1"/>
</dbReference>
<evidence type="ECO:0000256" key="3">
    <source>
        <dbReference type="ARBA" id="ARBA00022737"/>
    </source>
</evidence>
<dbReference type="SMART" id="SM00211">
    <property type="entry name" value="TY"/>
    <property type="match status" value="1"/>
</dbReference>
<evidence type="ECO:0000256" key="2">
    <source>
        <dbReference type="ARBA" id="ARBA00022525"/>
    </source>
</evidence>
<dbReference type="Proteomes" id="UP000053268">
    <property type="component" value="Unassembled WGS sequence"/>
</dbReference>
<dbReference type="SUPFAM" id="SSF57610">
    <property type="entry name" value="Thyroglobulin type-1 domain"/>
    <property type="match status" value="1"/>
</dbReference>
<evidence type="ECO:0000256" key="4">
    <source>
        <dbReference type="ARBA" id="ARBA00023157"/>
    </source>
</evidence>
<dbReference type="PANTHER" id="PTHR12352">
    <property type="entry name" value="SECRETED MODULAR CALCIUM-BINDING PROTEIN"/>
    <property type="match status" value="1"/>
</dbReference>
<keyword evidence="9" id="KW-1185">Reference proteome</keyword>
<keyword evidence="2" id="KW-0964">Secreted</keyword>
<reference evidence="8 9" key="1">
    <citation type="journal article" date="2015" name="Nat. Commun.">
        <title>Outbred genome sequencing and CRISPR/Cas9 gene editing in butterflies.</title>
        <authorList>
            <person name="Li X."/>
            <person name="Fan D."/>
            <person name="Zhang W."/>
            <person name="Liu G."/>
            <person name="Zhang L."/>
            <person name="Zhao L."/>
            <person name="Fang X."/>
            <person name="Chen L."/>
            <person name="Dong Y."/>
            <person name="Chen Y."/>
            <person name="Ding Y."/>
            <person name="Zhao R."/>
            <person name="Feng M."/>
            <person name="Zhu Y."/>
            <person name="Feng Y."/>
            <person name="Jiang X."/>
            <person name="Zhu D."/>
            <person name="Xiang H."/>
            <person name="Feng X."/>
            <person name="Li S."/>
            <person name="Wang J."/>
            <person name="Zhang G."/>
            <person name="Kronforst M.R."/>
            <person name="Wang W."/>
        </authorList>
    </citation>
    <scope>NUCLEOTIDE SEQUENCE [LARGE SCALE GENOMIC DNA]</scope>
    <source>
        <strain evidence="8">Ya'a_city_454_Px</strain>
        <tissue evidence="8">Whole body</tissue>
    </source>
</reference>